<reference evidence="2 3" key="1">
    <citation type="submission" date="2016-09" db="EMBL/GenBank/DDBJ databases">
        <authorList>
            <person name="Capua I."/>
            <person name="De Benedictis P."/>
            <person name="Joannis T."/>
            <person name="Lombin L.H."/>
            <person name="Cattoli G."/>
        </authorList>
    </citation>
    <scope>NUCLEOTIDE SEQUENCE [LARGE SCALE GENOMIC DNA]</scope>
    <source>
        <strain evidence="2 3">GluBS11</strain>
    </source>
</reference>
<dbReference type="STRING" id="1619234.SAMN05421730_101952"/>
<feature type="transmembrane region" description="Helical" evidence="1">
    <location>
        <begin position="293"/>
        <end position="315"/>
    </location>
</feature>
<evidence type="ECO:0000313" key="2">
    <source>
        <dbReference type="EMBL" id="SCP98347.1"/>
    </source>
</evidence>
<organism evidence="2 3">
    <name type="scientific">Anaerobium acetethylicum</name>
    <dbReference type="NCBI Taxonomy" id="1619234"/>
    <lineage>
        <taxon>Bacteria</taxon>
        <taxon>Bacillati</taxon>
        <taxon>Bacillota</taxon>
        <taxon>Clostridia</taxon>
        <taxon>Lachnospirales</taxon>
        <taxon>Lachnospiraceae</taxon>
        <taxon>Anaerobium</taxon>
    </lineage>
</organism>
<accession>A0A1D3TVY4</accession>
<keyword evidence="1" id="KW-0472">Membrane</keyword>
<feature type="transmembrane region" description="Helical" evidence="1">
    <location>
        <begin position="7"/>
        <end position="26"/>
    </location>
</feature>
<sequence length="370" mass="40980">MQIIKKNLILYVSVFVLLLGANIFTFHNHSFYNNPIVRIDSADTAPSNSASKSSNSEESLYDQVLEGRIMNSVYKGQTIILKNSFFSSELYQDSFSKGDEVFITLNSQGSTSLSGTITGLKRDKYVVLLLSALLMLLVFLEKRKGLLTMISLFLNITVFYSLLTWYQDGTDILTVCILASLFFTLFSLTFLNGFSRKTLAAVLSTILSVTTTMAIFMVVMNNSREIDFAYMEYLIMPGDARAIFLSGILIGGLGSIMDIAITMSSAINEIQRKNPSVTVKALFSSGRTIGDDIMGTMINVLLFTYVCGGIPMTILLLKNDIPPANIISVYMPYEIYRFLIGSIGILLAIPVSLVISILFTKGGKHLCFWH</sequence>
<dbReference type="EMBL" id="FMKA01000019">
    <property type="protein sequence ID" value="SCP98347.1"/>
    <property type="molecule type" value="Genomic_DNA"/>
</dbReference>
<dbReference type="PANTHER" id="PTHR41771">
    <property type="entry name" value="MEMBRANE PROTEIN-RELATED"/>
    <property type="match status" value="1"/>
</dbReference>
<evidence type="ECO:0000313" key="3">
    <source>
        <dbReference type="Proteomes" id="UP000199315"/>
    </source>
</evidence>
<feature type="transmembrane region" description="Helical" evidence="1">
    <location>
        <begin position="335"/>
        <end position="359"/>
    </location>
</feature>
<name>A0A1D3TVY4_9FIRM</name>
<feature type="transmembrane region" description="Helical" evidence="1">
    <location>
        <begin position="147"/>
        <end position="166"/>
    </location>
</feature>
<dbReference type="InterPro" id="IPR012507">
    <property type="entry name" value="YibE_F"/>
</dbReference>
<feature type="transmembrane region" description="Helical" evidence="1">
    <location>
        <begin position="124"/>
        <end position="140"/>
    </location>
</feature>
<feature type="transmembrane region" description="Helical" evidence="1">
    <location>
        <begin position="240"/>
        <end position="263"/>
    </location>
</feature>
<keyword evidence="3" id="KW-1185">Reference proteome</keyword>
<dbReference type="Pfam" id="PF07907">
    <property type="entry name" value="YibE_F"/>
    <property type="match status" value="1"/>
</dbReference>
<dbReference type="Proteomes" id="UP000199315">
    <property type="component" value="Unassembled WGS sequence"/>
</dbReference>
<dbReference type="OrthoDB" id="5753718at2"/>
<protein>
    <submittedName>
        <fullName evidence="2">Uncharacterized membrane protein</fullName>
    </submittedName>
</protein>
<proteinExistence type="predicted"/>
<feature type="transmembrane region" description="Helical" evidence="1">
    <location>
        <begin position="172"/>
        <end position="191"/>
    </location>
</feature>
<keyword evidence="1" id="KW-0812">Transmembrane</keyword>
<feature type="transmembrane region" description="Helical" evidence="1">
    <location>
        <begin position="198"/>
        <end position="220"/>
    </location>
</feature>
<keyword evidence="1" id="KW-1133">Transmembrane helix</keyword>
<dbReference type="RefSeq" id="WP_091235300.1">
    <property type="nucleotide sequence ID" value="NZ_FMKA01000019.1"/>
</dbReference>
<gene>
    <name evidence="2" type="ORF">SAMN05421730_101952</name>
</gene>
<dbReference type="PANTHER" id="PTHR41771:SF1">
    <property type="entry name" value="MEMBRANE PROTEIN"/>
    <property type="match status" value="1"/>
</dbReference>
<evidence type="ECO:0000256" key="1">
    <source>
        <dbReference type="SAM" id="Phobius"/>
    </source>
</evidence>
<dbReference type="AlphaFoldDB" id="A0A1D3TVY4"/>